<feature type="domain" description="Histidine kinase" evidence="10">
    <location>
        <begin position="338"/>
        <end position="551"/>
    </location>
</feature>
<organism evidence="12 13">
    <name type="scientific">Blautia hansenii</name>
    <name type="common">Ruminococcus hansenii</name>
    <dbReference type="NCBI Taxonomy" id="1322"/>
    <lineage>
        <taxon>Bacteria</taxon>
        <taxon>Bacillati</taxon>
        <taxon>Bacillota</taxon>
        <taxon>Clostridia</taxon>
        <taxon>Lachnospirales</taxon>
        <taxon>Lachnospiraceae</taxon>
        <taxon>Blautia</taxon>
    </lineage>
</organism>
<evidence type="ECO:0000313" key="12">
    <source>
        <dbReference type="EMBL" id="NSJ86419.1"/>
    </source>
</evidence>
<comment type="caution">
    <text evidence="12">The sequence shown here is derived from an EMBL/GenBank/DDBJ whole genome shotgun (WGS) entry which is preliminary data.</text>
</comment>
<dbReference type="PRINTS" id="PR00344">
    <property type="entry name" value="BCTRLSENSOR"/>
</dbReference>
<dbReference type="SUPFAM" id="SSF55874">
    <property type="entry name" value="ATPase domain of HSP90 chaperone/DNA topoisomerase II/histidine kinase"/>
    <property type="match status" value="1"/>
</dbReference>
<dbReference type="SUPFAM" id="SSF47384">
    <property type="entry name" value="Homodimeric domain of signal transducing histidine kinase"/>
    <property type="match status" value="1"/>
</dbReference>
<dbReference type="InterPro" id="IPR003661">
    <property type="entry name" value="HisK_dim/P_dom"/>
</dbReference>
<evidence type="ECO:0000259" key="10">
    <source>
        <dbReference type="PROSITE" id="PS50109"/>
    </source>
</evidence>
<feature type="transmembrane region" description="Helical" evidence="9">
    <location>
        <begin position="149"/>
        <end position="168"/>
    </location>
</feature>
<dbReference type="InterPro" id="IPR036097">
    <property type="entry name" value="HisK_dim/P_sf"/>
</dbReference>
<dbReference type="Gene3D" id="3.30.565.10">
    <property type="entry name" value="Histidine kinase-like ATPase, C-terminal domain"/>
    <property type="match status" value="1"/>
</dbReference>
<evidence type="ECO:0000256" key="8">
    <source>
        <dbReference type="ARBA" id="ARBA00023136"/>
    </source>
</evidence>
<feature type="domain" description="PAS" evidence="11">
    <location>
        <begin position="220"/>
        <end position="256"/>
    </location>
</feature>
<evidence type="ECO:0000256" key="6">
    <source>
        <dbReference type="ARBA" id="ARBA00022777"/>
    </source>
</evidence>
<dbReference type="CDD" id="cd00082">
    <property type="entry name" value="HisKA"/>
    <property type="match status" value="1"/>
</dbReference>
<dbReference type="Pfam" id="PF16736">
    <property type="entry name" value="sCache_like"/>
    <property type="match status" value="1"/>
</dbReference>
<proteinExistence type="predicted"/>
<evidence type="ECO:0000259" key="11">
    <source>
        <dbReference type="PROSITE" id="PS50112"/>
    </source>
</evidence>
<dbReference type="Pfam" id="PF08448">
    <property type="entry name" value="PAS_4"/>
    <property type="match status" value="1"/>
</dbReference>
<protein>
    <recommendedName>
        <fullName evidence="3">histidine kinase</fullName>
        <ecNumber evidence="3">2.7.13.3</ecNumber>
    </recommendedName>
</protein>
<sequence length="551" mass="61639">MTKRIFKSIFAVSLIVLATCTGVTLGILYHYFGNQLQKELKTEAAYLAIAVERDGIDALEALPAQAERVTYIDEDGTVLFDNVADSESMENHAQREEIEEAQKTGSGTAVRNSDTLSRKTLYYAMKLKDGTVLRVSSVQYNLPALLRGMIQPLLIMLVAVTALAAWIASRVSRHIVDPVNALDLEHPEENQIYDEIAPLLTKINRQQKSLKHEIAEAKRQQEEFSIITENMEEGFLVIDAHTEVLSYNSSALRLLGAEAQTGRRSVLTLNRSEGFQNLIERVLEGKHMVTNLEFQGRSCQVAANPVWKEKKVTGAVIVILDVTERMKGEQMRREFTANVSHELKTPLTSISGFAEIINDGFVKPEDTKKFAGRIFKEAQRLITLVNDVIKISQLDEGKFFCEKEDVDLYEAAREILKRLEERAAEKNIHLYLYGPHVKVNTVKVILEEVLYNLCDNGLKYNKQSGSLTVNISEVEGNAQIVVEDTGIGISEEDKMRIFERFYRVDKSHSKAIGGTGLGLSIVKHGSMFLGADVKVESTLGEGSRFILTIPE</sequence>
<keyword evidence="5" id="KW-0808">Transferase</keyword>
<comment type="subcellular location">
    <subcellularLocation>
        <location evidence="2">Membrane</location>
    </subcellularLocation>
</comment>
<evidence type="ECO:0000256" key="4">
    <source>
        <dbReference type="ARBA" id="ARBA00022553"/>
    </source>
</evidence>
<dbReference type="NCBIfam" id="TIGR00229">
    <property type="entry name" value="sensory_box"/>
    <property type="match status" value="1"/>
</dbReference>
<keyword evidence="7" id="KW-0902">Two-component regulatory system</keyword>
<dbReference type="Pfam" id="PF00512">
    <property type="entry name" value="HisKA"/>
    <property type="match status" value="1"/>
</dbReference>
<dbReference type="InterPro" id="IPR036890">
    <property type="entry name" value="HATPase_C_sf"/>
</dbReference>
<dbReference type="InterPro" id="IPR013656">
    <property type="entry name" value="PAS_4"/>
</dbReference>
<dbReference type="InterPro" id="IPR005467">
    <property type="entry name" value="His_kinase_dom"/>
</dbReference>
<evidence type="ECO:0000256" key="3">
    <source>
        <dbReference type="ARBA" id="ARBA00012438"/>
    </source>
</evidence>
<feature type="transmembrane region" description="Helical" evidence="9">
    <location>
        <begin position="9"/>
        <end position="32"/>
    </location>
</feature>
<gene>
    <name evidence="12" type="ORF">G5A70_09615</name>
</gene>
<dbReference type="InterPro" id="IPR050351">
    <property type="entry name" value="BphY/WalK/GraS-like"/>
</dbReference>
<comment type="catalytic activity">
    <reaction evidence="1">
        <text>ATP + protein L-histidine = ADP + protein N-phospho-L-histidine.</text>
        <dbReference type="EC" id="2.7.13.3"/>
    </reaction>
</comment>
<evidence type="ECO:0000256" key="7">
    <source>
        <dbReference type="ARBA" id="ARBA00023012"/>
    </source>
</evidence>
<dbReference type="SMART" id="SM00388">
    <property type="entry name" value="HisKA"/>
    <property type="match status" value="1"/>
</dbReference>
<dbReference type="EC" id="2.7.13.3" evidence="3"/>
<keyword evidence="9" id="KW-1133">Transmembrane helix</keyword>
<dbReference type="PROSITE" id="PS50109">
    <property type="entry name" value="HIS_KIN"/>
    <property type="match status" value="1"/>
</dbReference>
<evidence type="ECO:0000256" key="5">
    <source>
        <dbReference type="ARBA" id="ARBA00022679"/>
    </source>
</evidence>
<reference evidence="12 13" key="1">
    <citation type="journal article" date="2020" name="Cell Host Microbe">
        <title>Functional and Genomic Variation between Human-Derived Isolates of Lachnospiraceae Reveals Inter- and Intra-Species Diversity.</title>
        <authorList>
            <person name="Sorbara M.T."/>
            <person name="Littmann E.R."/>
            <person name="Fontana E."/>
            <person name="Moody T.U."/>
            <person name="Kohout C.E."/>
            <person name="Gjonbalaj M."/>
            <person name="Eaton V."/>
            <person name="Seok R."/>
            <person name="Leiner I.M."/>
            <person name="Pamer E.G."/>
        </authorList>
    </citation>
    <scope>NUCLEOTIDE SEQUENCE [LARGE SCALE GENOMIC DNA]</scope>
    <source>
        <strain evidence="12 13">MSK.15.26</strain>
    </source>
</reference>
<evidence type="ECO:0000313" key="13">
    <source>
        <dbReference type="Proteomes" id="UP000822142"/>
    </source>
</evidence>
<dbReference type="EMBL" id="JAAITA010000011">
    <property type="protein sequence ID" value="NSJ86419.1"/>
    <property type="molecule type" value="Genomic_DNA"/>
</dbReference>
<dbReference type="PROSITE" id="PS50112">
    <property type="entry name" value="PAS"/>
    <property type="match status" value="1"/>
</dbReference>
<dbReference type="Proteomes" id="UP000822142">
    <property type="component" value="Unassembled WGS sequence"/>
</dbReference>
<dbReference type="Pfam" id="PF02518">
    <property type="entry name" value="HATPase_c"/>
    <property type="match status" value="1"/>
</dbReference>
<dbReference type="CDD" id="cd00075">
    <property type="entry name" value="HATPase"/>
    <property type="match status" value="1"/>
</dbReference>
<evidence type="ECO:0000256" key="9">
    <source>
        <dbReference type="SAM" id="Phobius"/>
    </source>
</evidence>
<evidence type="ECO:0000256" key="2">
    <source>
        <dbReference type="ARBA" id="ARBA00004370"/>
    </source>
</evidence>
<keyword evidence="9" id="KW-0812">Transmembrane</keyword>
<dbReference type="InterPro" id="IPR031967">
    <property type="entry name" value="PhoR_single_Cache-like_dom"/>
</dbReference>
<dbReference type="SUPFAM" id="SSF55785">
    <property type="entry name" value="PYP-like sensor domain (PAS domain)"/>
    <property type="match status" value="1"/>
</dbReference>
<keyword evidence="8 9" id="KW-0472">Membrane</keyword>
<keyword evidence="4" id="KW-0597">Phosphoprotein</keyword>
<keyword evidence="6" id="KW-0418">Kinase</keyword>
<dbReference type="InterPro" id="IPR004358">
    <property type="entry name" value="Sig_transdc_His_kin-like_C"/>
</dbReference>
<accession>A0ABX2I8D8</accession>
<dbReference type="InterPro" id="IPR003594">
    <property type="entry name" value="HATPase_dom"/>
</dbReference>
<name>A0ABX2I8D8_BLAHA</name>
<dbReference type="RefSeq" id="WP_173749433.1">
    <property type="nucleotide sequence ID" value="NZ_JAAITA010000011.1"/>
</dbReference>
<dbReference type="InterPro" id="IPR035965">
    <property type="entry name" value="PAS-like_dom_sf"/>
</dbReference>
<dbReference type="Gene3D" id="1.10.287.130">
    <property type="match status" value="1"/>
</dbReference>
<dbReference type="InterPro" id="IPR000014">
    <property type="entry name" value="PAS"/>
</dbReference>
<dbReference type="Gene3D" id="3.30.450.20">
    <property type="entry name" value="PAS domain"/>
    <property type="match status" value="1"/>
</dbReference>
<dbReference type="PANTHER" id="PTHR45453:SF1">
    <property type="entry name" value="PHOSPHATE REGULON SENSOR PROTEIN PHOR"/>
    <property type="match status" value="1"/>
</dbReference>
<dbReference type="SMART" id="SM00387">
    <property type="entry name" value="HATPase_c"/>
    <property type="match status" value="1"/>
</dbReference>
<evidence type="ECO:0000256" key="1">
    <source>
        <dbReference type="ARBA" id="ARBA00000085"/>
    </source>
</evidence>
<dbReference type="PANTHER" id="PTHR45453">
    <property type="entry name" value="PHOSPHATE REGULON SENSOR PROTEIN PHOR"/>
    <property type="match status" value="1"/>
</dbReference>
<keyword evidence="13" id="KW-1185">Reference proteome</keyword>